<evidence type="ECO:0000313" key="1">
    <source>
        <dbReference type="EMBL" id="RNA05632.1"/>
    </source>
</evidence>
<name>A0A3M7Q363_BRAPC</name>
<dbReference type="EMBL" id="REGN01007654">
    <property type="protein sequence ID" value="RNA05632.1"/>
    <property type="molecule type" value="Genomic_DNA"/>
</dbReference>
<evidence type="ECO:0000313" key="2">
    <source>
        <dbReference type="Proteomes" id="UP000276133"/>
    </source>
</evidence>
<keyword evidence="1" id="KW-0695">RNA-directed DNA polymerase</keyword>
<keyword evidence="1" id="KW-0548">Nucleotidyltransferase</keyword>
<keyword evidence="2" id="KW-1185">Reference proteome</keyword>
<dbReference type="GO" id="GO:0003964">
    <property type="term" value="F:RNA-directed DNA polymerase activity"/>
    <property type="evidence" value="ECO:0007669"/>
    <property type="project" value="UniProtKB-KW"/>
</dbReference>
<reference evidence="1 2" key="1">
    <citation type="journal article" date="2018" name="Sci. Rep.">
        <title>Genomic signatures of local adaptation to the degree of environmental predictability in rotifers.</title>
        <authorList>
            <person name="Franch-Gras L."/>
            <person name="Hahn C."/>
            <person name="Garcia-Roger E.M."/>
            <person name="Carmona M.J."/>
            <person name="Serra M."/>
            <person name="Gomez A."/>
        </authorList>
    </citation>
    <scope>NUCLEOTIDE SEQUENCE [LARGE SCALE GENOMIC DNA]</scope>
    <source>
        <strain evidence="1">HYR1</strain>
    </source>
</reference>
<comment type="caution">
    <text evidence="1">The sequence shown here is derived from an EMBL/GenBank/DDBJ whole genome shotgun (WGS) entry which is preliminary data.</text>
</comment>
<organism evidence="1 2">
    <name type="scientific">Brachionus plicatilis</name>
    <name type="common">Marine rotifer</name>
    <name type="synonym">Brachionus muelleri</name>
    <dbReference type="NCBI Taxonomy" id="10195"/>
    <lineage>
        <taxon>Eukaryota</taxon>
        <taxon>Metazoa</taxon>
        <taxon>Spiralia</taxon>
        <taxon>Gnathifera</taxon>
        <taxon>Rotifera</taxon>
        <taxon>Eurotatoria</taxon>
        <taxon>Monogononta</taxon>
        <taxon>Pseudotrocha</taxon>
        <taxon>Ploima</taxon>
        <taxon>Brachionidae</taxon>
        <taxon>Brachionus</taxon>
    </lineage>
</organism>
<gene>
    <name evidence="1" type="ORF">BpHYR1_040372</name>
</gene>
<protein>
    <submittedName>
        <fullName evidence="1">RNA-directed DNA polymerase from mobile element jockey</fullName>
    </submittedName>
</protein>
<sequence length="158" mass="17795">MEEQSNQSNPSSEGSKCSCKCNDSTFFEPSSRITELTSQVKELEEEFKVYIDVVITIVQTHCSIIKTHYETWFPESFCPCLSGFEILNTNRIGRVDGGICICIRKRLSSYEIMDIILRDTKEEQICCIDITTGKLILAGCVCSPPAGSNDERILFCLE</sequence>
<dbReference type="Proteomes" id="UP000276133">
    <property type="component" value="Unassembled WGS sequence"/>
</dbReference>
<dbReference type="AlphaFoldDB" id="A0A3M7Q363"/>
<proteinExistence type="predicted"/>
<keyword evidence="1" id="KW-0808">Transferase</keyword>
<accession>A0A3M7Q363</accession>